<evidence type="ECO:0000313" key="2">
    <source>
        <dbReference type="EMBL" id="KAH7041153.1"/>
    </source>
</evidence>
<reference evidence="2" key="1">
    <citation type="journal article" date="2021" name="Nat. Commun.">
        <title>Genetic determinants of endophytism in the Arabidopsis root mycobiome.</title>
        <authorList>
            <person name="Mesny F."/>
            <person name="Miyauchi S."/>
            <person name="Thiergart T."/>
            <person name="Pickel B."/>
            <person name="Atanasova L."/>
            <person name="Karlsson M."/>
            <person name="Huettel B."/>
            <person name="Barry K.W."/>
            <person name="Haridas S."/>
            <person name="Chen C."/>
            <person name="Bauer D."/>
            <person name="Andreopoulos W."/>
            <person name="Pangilinan J."/>
            <person name="LaButti K."/>
            <person name="Riley R."/>
            <person name="Lipzen A."/>
            <person name="Clum A."/>
            <person name="Drula E."/>
            <person name="Henrissat B."/>
            <person name="Kohler A."/>
            <person name="Grigoriev I.V."/>
            <person name="Martin F.M."/>
            <person name="Hacquard S."/>
        </authorList>
    </citation>
    <scope>NUCLEOTIDE SEQUENCE</scope>
    <source>
        <strain evidence="2">MPI-CAGE-CH-0230</strain>
    </source>
</reference>
<name>A0A9P8YJH6_9PEZI</name>
<dbReference type="GeneID" id="70187499"/>
<feature type="region of interest" description="Disordered" evidence="1">
    <location>
        <begin position="1"/>
        <end position="174"/>
    </location>
</feature>
<dbReference type="InterPro" id="IPR018800">
    <property type="entry name" value="PRCC"/>
</dbReference>
<evidence type="ECO:0000313" key="3">
    <source>
        <dbReference type="Proteomes" id="UP000756346"/>
    </source>
</evidence>
<dbReference type="Pfam" id="PF10253">
    <property type="entry name" value="PRCC"/>
    <property type="match status" value="1"/>
</dbReference>
<accession>A0A9P8YJH6</accession>
<gene>
    <name evidence="2" type="ORF">B0I36DRAFT_358348</name>
</gene>
<dbReference type="PANTHER" id="PTHR13621:SF2">
    <property type="entry name" value="PROLINE-RICH PROTEIN PRCC"/>
    <property type="match status" value="1"/>
</dbReference>
<dbReference type="AlphaFoldDB" id="A0A9P8YJH6"/>
<dbReference type="GO" id="GO:0005634">
    <property type="term" value="C:nucleus"/>
    <property type="evidence" value="ECO:0007669"/>
    <property type="project" value="TreeGrafter"/>
</dbReference>
<dbReference type="OrthoDB" id="2555634at2759"/>
<feature type="compositionally biased region" description="Low complexity" evidence="1">
    <location>
        <begin position="18"/>
        <end position="41"/>
    </location>
</feature>
<protein>
    <submittedName>
        <fullName evidence="2">Mitotic checkpoint regulator, MAD2B-interacting-domain-containing protein</fullName>
    </submittedName>
</protein>
<dbReference type="RefSeq" id="XP_046019208.1">
    <property type="nucleotide sequence ID" value="XM_046157953.1"/>
</dbReference>
<proteinExistence type="predicted"/>
<dbReference type="PANTHER" id="PTHR13621">
    <property type="entry name" value="PROLINE-RICH PROTEIN PRCC"/>
    <property type="match status" value="1"/>
</dbReference>
<keyword evidence="3" id="KW-1185">Reference proteome</keyword>
<sequence>MGLVEYSDSESDSETVVAQPPQKPTAAAQASSTTTTATTKKPFQRIVDRSKPGKIVVSLPGAAATRSTHSDAKNDEQPPPPKRARVGGGGGAFSGFNALLPPPKNAGGNKPAASSTSSGKPAPRPGVNLKTGATPGFRRDNDGDFDDDDGGGDRGRAPGPAEPSIPEGQKPADEVKLVGKPMMFKPLSVSRKPAKGKGAALGGVRAAAAAAVAGTTKSTPAAAVVVPPVDGATPPSAAAAVEAGDLGPPKKKKKMSLFSISHEGDADGPTASNAGGVYEPVFASDDNVSTQEAFAQYDAQFASHQHSEVAASADQTSYHQQPLVNTSNDLDSIASDLNLSAAARRELFGRRGVPDPTQSASRVINFNTDREYAANEELRASGEAQPTFNPVRAIAPGKHNLRQLVNQVQNQREALEESFAKGHRNRSEASAKYGWR</sequence>
<dbReference type="Proteomes" id="UP000756346">
    <property type="component" value="Unassembled WGS sequence"/>
</dbReference>
<dbReference type="EMBL" id="JAGTJQ010000001">
    <property type="protein sequence ID" value="KAH7041153.1"/>
    <property type="molecule type" value="Genomic_DNA"/>
</dbReference>
<organism evidence="2 3">
    <name type="scientific">Microdochium trichocladiopsis</name>
    <dbReference type="NCBI Taxonomy" id="1682393"/>
    <lineage>
        <taxon>Eukaryota</taxon>
        <taxon>Fungi</taxon>
        <taxon>Dikarya</taxon>
        <taxon>Ascomycota</taxon>
        <taxon>Pezizomycotina</taxon>
        <taxon>Sordariomycetes</taxon>
        <taxon>Xylariomycetidae</taxon>
        <taxon>Xylariales</taxon>
        <taxon>Microdochiaceae</taxon>
        <taxon>Microdochium</taxon>
    </lineage>
</organism>
<evidence type="ECO:0000256" key="1">
    <source>
        <dbReference type="SAM" id="MobiDB-lite"/>
    </source>
</evidence>
<comment type="caution">
    <text evidence="2">The sequence shown here is derived from an EMBL/GenBank/DDBJ whole genome shotgun (WGS) entry which is preliminary data.</text>
</comment>